<comment type="subcellular location">
    <subcellularLocation>
        <location evidence="1">Membrane</location>
        <topology evidence="1">Multi-pass membrane protein</topology>
    </subcellularLocation>
</comment>
<keyword evidence="4 5" id="KW-0472">Membrane</keyword>
<evidence type="ECO:0000313" key="7">
    <source>
        <dbReference type="EMBL" id="EGC86475.1"/>
    </source>
</evidence>
<evidence type="ECO:0000256" key="4">
    <source>
        <dbReference type="ARBA" id="ARBA00023136"/>
    </source>
</evidence>
<dbReference type="EMBL" id="AEXO01000064">
    <property type="protein sequence ID" value="EGC86475.1"/>
    <property type="molecule type" value="Genomic_DNA"/>
</dbReference>
<accession>F0H6J8</accession>
<evidence type="ECO:0000256" key="2">
    <source>
        <dbReference type="ARBA" id="ARBA00022692"/>
    </source>
</evidence>
<evidence type="ECO:0000313" key="8">
    <source>
        <dbReference type="Proteomes" id="UP000003155"/>
    </source>
</evidence>
<protein>
    <submittedName>
        <fullName evidence="7">RDD family protein</fullName>
    </submittedName>
</protein>
<dbReference type="GO" id="GO:0016020">
    <property type="term" value="C:membrane"/>
    <property type="evidence" value="ECO:0007669"/>
    <property type="project" value="UniProtKB-SubCell"/>
</dbReference>
<feature type="transmembrane region" description="Helical" evidence="5">
    <location>
        <begin position="138"/>
        <end position="157"/>
    </location>
</feature>
<gene>
    <name evidence="7" type="ORF">HMPREF9303_1816</name>
</gene>
<keyword evidence="8" id="KW-1185">Reference proteome</keyword>
<feature type="transmembrane region" description="Helical" evidence="5">
    <location>
        <begin position="86"/>
        <end position="106"/>
    </location>
</feature>
<feature type="transmembrane region" description="Helical" evidence="5">
    <location>
        <begin position="54"/>
        <end position="74"/>
    </location>
</feature>
<evidence type="ECO:0000259" key="6">
    <source>
        <dbReference type="Pfam" id="PF06271"/>
    </source>
</evidence>
<dbReference type="Proteomes" id="UP000003155">
    <property type="component" value="Unassembled WGS sequence"/>
</dbReference>
<reference evidence="7 8" key="1">
    <citation type="submission" date="2011-02" db="EMBL/GenBank/DDBJ databases">
        <authorList>
            <person name="Durkin A.S."/>
            <person name="Madupu R."/>
            <person name="Torralba M."/>
            <person name="Gillis M."/>
            <person name="Methe B."/>
            <person name="Sutton G."/>
            <person name="Nelson K.E."/>
        </authorList>
    </citation>
    <scope>NUCLEOTIDE SEQUENCE [LARGE SCALE GENOMIC DNA]</scope>
    <source>
        <strain evidence="7 8">CRIS 18C-A</strain>
    </source>
</reference>
<comment type="caution">
    <text evidence="7">The sequence shown here is derived from an EMBL/GenBank/DDBJ whole genome shotgun (WGS) entry which is preliminary data.</text>
</comment>
<evidence type="ECO:0000256" key="1">
    <source>
        <dbReference type="ARBA" id="ARBA00004141"/>
    </source>
</evidence>
<evidence type="ECO:0000256" key="5">
    <source>
        <dbReference type="SAM" id="Phobius"/>
    </source>
</evidence>
<dbReference type="PANTHER" id="PTHR38480">
    <property type="entry name" value="SLR0254 PROTEIN"/>
    <property type="match status" value="1"/>
</dbReference>
<dbReference type="AlphaFoldDB" id="F0H6J8"/>
<feature type="domain" description="RDD" evidence="6">
    <location>
        <begin position="47"/>
        <end position="170"/>
    </location>
</feature>
<proteinExistence type="predicted"/>
<sequence length="269" mass="30459">MHIIPLSGSKSRVFFLHLQQKQHFIVKEMPEANIVTGQYVQISQSPASIGERGIAQLIDLFLTGCYIIGITLLISRLNLFSLRSGVFFLLCIYLPALFYPFLMELFNHGQSVGKMVMHIRVVKKDGTTPGIGEFFLRWLLQLIDLGFSCVGALVILLSANSQRLGDLAAGTMVIRLHDYRKIQVSLDEFSYLDRRYRPVYPQAEDLSLNQLDVIRRTLASEPGTDRDRRIAALASKVRSHLAIAGLPTADEKFLYTIVRDYQHYALEIV</sequence>
<organism evidence="7 8">
    <name type="scientific">Prevotella denticola CRIS 18C-A</name>
    <dbReference type="NCBI Taxonomy" id="944557"/>
    <lineage>
        <taxon>Bacteria</taxon>
        <taxon>Pseudomonadati</taxon>
        <taxon>Bacteroidota</taxon>
        <taxon>Bacteroidia</taxon>
        <taxon>Bacteroidales</taxon>
        <taxon>Prevotellaceae</taxon>
        <taxon>Prevotella</taxon>
    </lineage>
</organism>
<evidence type="ECO:0000256" key="3">
    <source>
        <dbReference type="ARBA" id="ARBA00022989"/>
    </source>
</evidence>
<dbReference type="PANTHER" id="PTHR38480:SF1">
    <property type="entry name" value="SLR0254 PROTEIN"/>
    <property type="match status" value="1"/>
</dbReference>
<keyword evidence="2 5" id="KW-0812">Transmembrane</keyword>
<keyword evidence="3 5" id="KW-1133">Transmembrane helix</keyword>
<dbReference type="Pfam" id="PF06271">
    <property type="entry name" value="RDD"/>
    <property type="match status" value="1"/>
</dbReference>
<name>F0H6J8_9BACT</name>
<dbReference type="InterPro" id="IPR010432">
    <property type="entry name" value="RDD"/>
</dbReference>